<dbReference type="GO" id="GO:0003847">
    <property type="term" value="F:1-alkyl-2-acetylglycerophosphocholine esterase activity"/>
    <property type="evidence" value="ECO:0007669"/>
    <property type="project" value="TreeGrafter"/>
</dbReference>
<dbReference type="AlphaFoldDB" id="A0A2M9B8M5"/>
<protein>
    <submittedName>
        <fullName evidence="4">Chlorophyllase-like protein</fullName>
    </submittedName>
</protein>
<keyword evidence="3" id="KW-0443">Lipid metabolism</keyword>
<dbReference type="PANTHER" id="PTHR10272:SF13">
    <property type="entry name" value="POLY(ETHYLENE TEREPHTHALATE) HYDROLASE"/>
    <property type="match status" value="1"/>
</dbReference>
<sequence length="413" mass="42381">MIAIRRTIRTVVLAVVVAGVLLVGIAANAGAYLMDFTAPAAGREPAAYAGLSHARPGPYGVGLHRFRTDEAPLDLTVWYPARVGSADEPALTYTYGVAMLSASSPTALATYGGQARLHATPETVGGPYPLVVLSSGFAITPESYGWLAEHLASYGLVVVAPDHREALDPRRLWEATRDRPDDVAATRAYVASAAFGDGELGGVVDPDTVAVVGHSYGGATALAAGGARVDADAFDAACTEAGGDGPLGLLCDALLPRLGDIAGGTQERPSGSPVDAVVSLAGDAAMFGRPGLAAVTAPVLTIGGTADHDSPFAWTSALAYESVGSARRTEVALEGAGHFVFTGPCARARRGLAVMPTGFCSDPAWERHQGHAVVRHYVAAFLLAELDRDVAARTALAPGRATPDGVRFRATGS</sequence>
<dbReference type="RefSeq" id="WP_100415436.1">
    <property type="nucleotide sequence ID" value="NZ_PGEZ01000002.1"/>
</dbReference>
<dbReference type="Proteomes" id="UP000230842">
    <property type="component" value="Unassembled WGS sequence"/>
</dbReference>
<comment type="caution">
    <text evidence="4">The sequence shown here is derived from an EMBL/GenBank/DDBJ whole genome shotgun (WGS) entry which is preliminary data.</text>
</comment>
<keyword evidence="1" id="KW-0378">Hydrolase</keyword>
<name>A0A2M9B8M5_9ACTN</name>
<keyword evidence="5" id="KW-1185">Reference proteome</keyword>
<dbReference type="OrthoDB" id="9765647at2"/>
<evidence type="ECO:0000313" key="5">
    <source>
        <dbReference type="Proteomes" id="UP000230842"/>
    </source>
</evidence>
<dbReference type="Gene3D" id="3.40.50.1820">
    <property type="entry name" value="alpha/beta hydrolase"/>
    <property type="match status" value="1"/>
</dbReference>
<keyword evidence="2" id="KW-0442">Lipid degradation</keyword>
<reference evidence="4 5" key="1">
    <citation type="submission" date="2017-11" db="EMBL/GenBank/DDBJ databases">
        <title>Genomic Encyclopedia of Archaeal and Bacterial Type Strains, Phase II (KMG-II): From Individual Species to Whole Genera.</title>
        <authorList>
            <person name="Goeker M."/>
        </authorList>
    </citation>
    <scope>NUCLEOTIDE SEQUENCE [LARGE SCALE GENOMIC DNA]</scope>
    <source>
        <strain evidence="4 5">DSM 27763</strain>
    </source>
</reference>
<evidence type="ECO:0000313" key="4">
    <source>
        <dbReference type="EMBL" id="PJJ54283.1"/>
    </source>
</evidence>
<dbReference type="EMBL" id="PGEZ01000002">
    <property type="protein sequence ID" value="PJJ54283.1"/>
    <property type="molecule type" value="Genomic_DNA"/>
</dbReference>
<dbReference type="InterPro" id="IPR029058">
    <property type="entry name" value="AB_hydrolase_fold"/>
</dbReference>
<proteinExistence type="predicted"/>
<accession>A0A2M9B8M5</accession>
<organism evidence="4 5">
    <name type="scientific">Mumia flava</name>
    <dbReference type="NCBI Taxonomy" id="1348852"/>
    <lineage>
        <taxon>Bacteria</taxon>
        <taxon>Bacillati</taxon>
        <taxon>Actinomycetota</taxon>
        <taxon>Actinomycetes</taxon>
        <taxon>Propionibacteriales</taxon>
        <taxon>Nocardioidaceae</taxon>
        <taxon>Mumia</taxon>
    </lineage>
</organism>
<evidence type="ECO:0000256" key="3">
    <source>
        <dbReference type="ARBA" id="ARBA00023098"/>
    </source>
</evidence>
<dbReference type="Pfam" id="PF07224">
    <property type="entry name" value="Chlorophyllase"/>
    <property type="match status" value="1"/>
</dbReference>
<gene>
    <name evidence="4" type="ORF">CLV56_3791</name>
</gene>
<dbReference type="GO" id="GO:0016042">
    <property type="term" value="P:lipid catabolic process"/>
    <property type="evidence" value="ECO:0007669"/>
    <property type="project" value="UniProtKB-KW"/>
</dbReference>
<dbReference type="InterPro" id="IPR017395">
    <property type="entry name" value="Chlorophyllase-like"/>
</dbReference>
<dbReference type="SUPFAM" id="SSF53474">
    <property type="entry name" value="alpha/beta-Hydrolases"/>
    <property type="match status" value="1"/>
</dbReference>
<dbReference type="PANTHER" id="PTHR10272">
    <property type="entry name" value="PLATELET-ACTIVATING FACTOR ACETYLHYDROLASE"/>
    <property type="match status" value="1"/>
</dbReference>
<evidence type="ECO:0000256" key="2">
    <source>
        <dbReference type="ARBA" id="ARBA00022963"/>
    </source>
</evidence>
<evidence type="ECO:0000256" key="1">
    <source>
        <dbReference type="ARBA" id="ARBA00022801"/>
    </source>
</evidence>